<evidence type="ECO:0000256" key="3">
    <source>
        <dbReference type="ARBA" id="ARBA00004937"/>
    </source>
</evidence>
<dbReference type="OMA" id="ERAGYYE"/>
<comment type="catalytic activity">
    <reaction evidence="12">
        <text>D-glucose 6-phosphate + NADP(+) = 6-phospho-D-glucono-1,5-lactone + NADPH + H(+)</text>
        <dbReference type="Rhea" id="RHEA:15841"/>
        <dbReference type="ChEBI" id="CHEBI:15378"/>
        <dbReference type="ChEBI" id="CHEBI:57783"/>
        <dbReference type="ChEBI" id="CHEBI:57955"/>
        <dbReference type="ChEBI" id="CHEBI:58349"/>
        <dbReference type="ChEBI" id="CHEBI:61548"/>
        <dbReference type="EC" id="1.1.1.49"/>
    </reaction>
    <physiologicalReaction direction="left-to-right" evidence="12">
        <dbReference type="Rhea" id="RHEA:15842"/>
    </physiologicalReaction>
</comment>
<comment type="function">
    <text evidence="1">Cytosolic glucose-6-phosphate dehydrogenase that catalyzes the first and rate-limiting step of the oxidative branch within the pentose phosphate pathway/shunt, an alternative route to glycolysis for the dissimilation of carbohydrates and a major source of reducing power and metabolic intermediates for fatty acid and nucleic acid biosynthetic processes.</text>
</comment>
<sequence length="530" mass="60757">MGLLQSFGIISNFTGIKDYSETLNLMRKSLRSPNMKQEGTKFEGNVHHTFIILGASGDLAKKKTYPTIWWLYRDGLLPSNIVFFGYARSDISIAELKERCKSYMKVNPNEESLYEQFWNLNYYIKGSYTSRSDFEHLNQEINILEPSASANRLFYLALPPSVFESVTVNLRNTCMSAKGWTRVIVEKPFGKDADSSAKLSDHLASLFKEEQIYRIDHYLGKEMVQNLMILRFGNGIFSPTWNRLHIASVQIIFKEPFGTQGRGGYFDEFGIIRDVMQNHLLQILSLVAMEKPATIHPDDIRNEKVKVLQSIKPLSLEDVVLGQYVGDPNGTGEACEGYLDDPTVPKNSRTPTFCTAVLKINNERWEGVPFILRCGKALNERKAEIRIQYHDVPGDIFDNKCKRNELVIRVQPGEAVYIKMMTKTPGMTFSMEESELDLTYGSRYKDVKLPDAYERLILDVFCGSQMHFVRSDELAEAWRIFTPLLHTIENENVQPVPYTFGSRGPVEGDEMTKKSNYKYYGSYKWVEPNK</sequence>
<evidence type="ECO:0000256" key="1">
    <source>
        <dbReference type="ARBA" id="ARBA00002914"/>
    </source>
</evidence>
<dbReference type="InterPro" id="IPR022674">
    <property type="entry name" value="G6P_DH_NAD-bd"/>
</dbReference>
<dbReference type="GO" id="GO:0009051">
    <property type="term" value="P:pentose-phosphate shunt, oxidative branch"/>
    <property type="evidence" value="ECO:0007669"/>
    <property type="project" value="TreeGrafter"/>
</dbReference>
<dbReference type="Gene3D" id="3.40.50.720">
    <property type="entry name" value="NAD(P)-binding Rossmann-like Domain"/>
    <property type="match status" value="1"/>
</dbReference>
<dbReference type="PANTHER" id="PTHR23429">
    <property type="entry name" value="GLUCOSE-6-PHOSPHATE 1-DEHYDROGENASE G6PD"/>
    <property type="match status" value="1"/>
</dbReference>
<dbReference type="GO" id="GO:0050661">
    <property type="term" value="F:NADP binding"/>
    <property type="evidence" value="ECO:0007669"/>
    <property type="project" value="InterPro"/>
</dbReference>
<dbReference type="InterPro" id="IPR036291">
    <property type="entry name" value="NAD(P)-bd_dom_sf"/>
</dbReference>
<name>A0A8I6RL47_CIMLE</name>
<dbReference type="GO" id="GO:0004345">
    <property type="term" value="F:glucose-6-phosphate dehydrogenase activity"/>
    <property type="evidence" value="ECO:0007669"/>
    <property type="project" value="UniProtKB-EC"/>
</dbReference>
<comment type="subcellular location">
    <subcellularLocation>
        <location evidence="2">Cytoplasm</location>
        <location evidence="2">Cytosol</location>
    </subcellularLocation>
</comment>
<comment type="similarity">
    <text evidence="4 13">Belongs to the glucose-6-phosphate dehydrogenase family.</text>
</comment>
<dbReference type="UniPathway" id="UPA00115">
    <property type="reaction ID" value="UER00408"/>
</dbReference>
<dbReference type="Pfam" id="PF00479">
    <property type="entry name" value="G6PD_N"/>
    <property type="match status" value="1"/>
</dbReference>
<keyword evidence="11 13" id="KW-0119">Carbohydrate metabolism</keyword>
<dbReference type="EnsemblMetazoa" id="XM_014391697.2">
    <property type="protein sequence ID" value="XP_014247183.1"/>
    <property type="gene ID" value="LOC106665348"/>
</dbReference>
<dbReference type="PIRSF" id="PIRSF000110">
    <property type="entry name" value="G6PD"/>
    <property type="match status" value="1"/>
</dbReference>
<evidence type="ECO:0000259" key="14">
    <source>
        <dbReference type="Pfam" id="PF00479"/>
    </source>
</evidence>
<comment type="pathway">
    <text evidence="3 13">Carbohydrate degradation; pentose phosphate pathway; D-ribulose 5-phosphate from D-glucose 6-phosphate (oxidative stage): step 1/3.</text>
</comment>
<keyword evidence="8 13" id="KW-0313">Glucose metabolism</keyword>
<dbReference type="PROSITE" id="PS00069">
    <property type="entry name" value="G6P_DEHYDROGENASE"/>
    <property type="match status" value="1"/>
</dbReference>
<dbReference type="NCBIfam" id="TIGR00871">
    <property type="entry name" value="zwf"/>
    <property type="match status" value="1"/>
</dbReference>
<proteinExistence type="inferred from homology"/>
<dbReference type="OrthoDB" id="60984at2759"/>
<keyword evidence="7" id="KW-0963">Cytoplasm</keyword>
<evidence type="ECO:0000256" key="13">
    <source>
        <dbReference type="RuleBase" id="RU362120"/>
    </source>
</evidence>
<dbReference type="InterPro" id="IPR022675">
    <property type="entry name" value="G6P_DH_C"/>
</dbReference>
<evidence type="ECO:0000256" key="4">
    <source>
        <dbReference type="ARBA" id="ARBA00009975"/>
    </source>
</evidence>
<evidence type="ECO:0000256" key="10">
    <source>
        <dbReference type="ARBA" id="ARBA00023002"/>
    </source>
</evidence>
<keyword evidence="10 13" id="KW-0560">Oxidoreductase</keyword>
<dbReference type="Pfam" id="PF02781">
    <property type="entry name" value="G6PD_C"/>
    <property type="match status" value="1"/>
</dbReference>
<keyword evidence="9 13" id="KW-0521">NADP</keyword>
<evidence type="ECO:0000313" key="17">
    <source>
        <dbReference type="Proteomes" id="UP000494040"/>
    </source>
</evidence>
<dbReference type="KEGG" id="clec:106665348"/>
<evidence type="ECO:0000256" key="5">
    <source>
        <dbReference type="ARBA" id="ARBA00013019"/>
    </source>
</evidence>
<dbReference type="PRINTS" id="PR00079">
    <property type="entry name" value="G6PDHDRGNASE"/>
</dbReference>
<keyword evidence="17" id="KW-1185">Reference proteome</keyword>
<comment type="function">
    <text evidence="13">Catalyzes the rate-limiting step of the oxidative pentose-phosphate pathway, which represents a route for the dissimilation of carbohydrates besides glycolysis.</text>
</comment>
<dbReference type="PANTHER" id="PTHR23429:SF0">
    <property type="entry name" value="GLUCOSE-6-PHOSPHATE 1-DEHYDROGENASE"/>
    <property type="match status" value="1"/>
</dbReference>
<accession>A0A8I6RL47</accession>
<reference evidence="16" key="1">
    <citation type="submission" date="2022-01" db="UniProtKB">
        <authorList>
            <consortium name="EnsemblMetazoa"/>
        </authorList>
    </citation>
    <scope>IDENTIFICATION</scope>
</reference>
<feature type="domain" description="Glucose-6-phosphate dehydrogenase NAD-binding" evidence="14">
    <location>
        <begin position="51"/>
        <end position="226"/>
    </location>
</feature>
<evidence type="ECO:0000256" key="2">
    <source>
        <dbReference type="ARBA" id="ARBA00004514"/>
    </source>
</evidence>
<evidence type="ECO:0000256" key="6">
    <source>
        <dbReference type="ARBA" id="ARBA00020444"/>
    </source>
</evidence>
<dbReference type="SUPFAM" id="SSF55347">
    <property type="entry name" value="Glyceraldehyde-3-phosphate dehydrogenase-like, C-terminal domain"/>
    <property type="match status" value="1"/>
</dbReference>
<dbReference type="GO" id="GO:0006006">
    <property type="term" value="P:glucose metabolic process"/>
    <property type="evidence" value="ECO:0007669"/>
    <property type="project" value="UniProtKB-KW"/>
</dbReference>
<evidence type="ECO:0000259" key="15">
    <source>
        <dbReference type="Pfam" id="PF02781"/>
    </source>
</evidence>
<evidence type="ECO:0000313" key="16">
    <source>
        <dbReference type="EnsemblMetazoa" id="XP_014247183.1"/>
    </source>
</evidence>
<feature type="domain" description="Glucose-6-phosphate dehydrogenase C-terminal" evidence="15">
    <location>
        <begin position="228"/>
        <end position="519"/>
    </location>
</feature>
<organism evidence="16 17">
    <name type="scientific">Cimex lectularius</name>
    <name type="common">Bed bug</name>
    <name type="synonym">Acanthia lectularia</name>
    <dbReference type="NCBI Taxonomy" id="79782"/>
    <lineage>
        <taxon>Eukaryota</taxon>
        <taxon>Metazoa</taxon>
        <taxon>Ecdysozoa</taxon>
        <taxon>Arthropoda</taxon>
        <taxon>Hexapoda</taxon>
        <taxon>Insecta</taxon>
        <taxon>Pterygota</taxon>
        <taxon>Neoptera</taxon>
        <taxon>Paraneoptera</taxon>
        <taxon>Hemiptera</taxon>
        <taxon>Heteroptera</taxon>
        <taxon>Panheteroptera</taxon>
        <taxon>Cimicomorpha</taxon>
        <taxon>Cimicidae</taxon>
        <taxon>Cimex</taxon>
    </lineage>
</organism>
<dbReference type="Gene3D" id="3.30.360.10">
    <property type="entry name" value="Dihydrodipicolinate Reductase, domain 2"/>
    <property type="match status" value="1"/>
</dbReference>
<protein>
    <recommendedName>
        <fullName evidence="6 13">Glucose-6-phosphate 1-dehydrogenase</fullName>
        <ecNumber evidence="5 13">1.1.1.49</ecNumber>
    </recommendedName>
</protein>
<gene>
    <name evidence="16" type="primary">106665348</name>
</gene>
<evidence type="ECO:0000256" key="8">
    <source>
        <dbReference type="ARBA" id="ARBA00022526"/>
    </source>
</evidence>
<evidence type="ECO:0000256" key="7">
    <source>
        <dbReference type="ARBA" id="ARBA00022490"/>
    </source>
</evidence>
<dbReference type="FunFam" id="3.30.360.10:FF:000013">
    <property type="entry name" value="Glucose-6-phosphate 1-dehydrogenase"/>
    <property type="match status" value="1"/>
</dbReference>
<dbReference type="InterPro" id="IPR019796">
    <property type="entry name" value="G6P_DH_AS"/>
</dbReference>
<dbReference type="HAMAP" id="MF_00966">
    <property type="entry name" value="G6PD"/>
    <property type="match status" value="1"/>
</dbReference>
<evidence type="ECO:0000256" key="11">
    <source>
        <dbReference type="ARBA" id="ARBA00023277"/>
    </source>
</evidence>
<evidence type="ECO:0000256" key="12">
    <source>
        <dbReference type="ARBA" id="ARBA00047696"/>
    </source>
</evidence>
<evidence type="ECO:0000256" key="9">
    <source>
        <dbReference type="ARBA" id="ARBA00022857"/>
    </source>
</evidence>
<dbReference type="Proteomes" id="UP000494040">
    <property type="component" value="Unassembled WGS sequence"/>
</dbReference>
<dbReference type="InterPro" id="IPR001282">
    <property type="entry name" value="G6P_DH"/>
</dbReference>
<dbReference type="SUPFAM" id="SSF51735">
    <property type="entry name" value="NAD(P)-binding Rossmann-fold domains"/>
    <property type="match status" value="1"/>
</dbReference>
<dbReference type="AlphaFoldDB" id="A0A8I6RL47"/>
<dbReference type="GO" id="GO:0005829">
    <property type="term" value="C:cytosol"/>
    <property type="evidence" value="ECO:0007669"/>
    <property type="project" value="UniProtKB-SubCell"/>
</dbReference>
<dbReference type="FunFam" id="3.40.50.720:FF:000111">
    <property type="entry name" value="Glucose-6-phosphate 1-dehydrogenase"/>
    <property type="match status" value="1"/>
</dbReference>
<dbReference type="EC" id="1.1.1.49" evidence="5 13"/>